<accession>A0A6A7MVC1</accession>
<dbReference type="RefSeq" id="WP_152836412.1">
    <property type="nucleotide sequence ID" value="NZ_WHUG01000001.1"/>
</dbReference>
<keyword evidence="2" id="KW-1185">Reference proteome</keyword>
<evidence type="ECO:0000313" key="2">
    <source>
        <dbReference type="Proteomes" id="UP000440498"/>
    </source>
</evidence>
<name>A0A6A7MVC1_9BURK</name>
<sequence length="181" mass="20083">MPPADHNARTFSLQTPADLFRKMRYEAGVLHQNPPDDLTQRAYAVMNTVTSAWQMKDWVYEALGRACQLDFLHQVAGRKIAGSRDFGNFLTANNPWMNMSFQLATAAKHFVVNADAGPEVITMIDFQIDPATAGQQPTAVQEIMVRTRNNSISGPDLVCMLVFVWGQLLVDLGLISAEEIA</sequence>
<dbReference type="EMBL" id="WHUG01000001">
    <property type="protein sequence ID" value="MQA37076.1"/>
    <property type="molecule type" value="Genomic_DNA"/>
</dbReference>
<protein>
    <submittedName>
        <fullName evidence="1">Uncharacterized protein</fullName>
    </submittedName>
</protein>
<comment type="caution">
    <text evidence="1">The sequence shown here is derived from an EMBL/GenBank/DDBJ whole genome shotgun (WGS) entry which is preliminary data.</text>
</comment>
<dbReference type="AlphaFoldDB" id="A0A6A7MVC1"/>
<reference evidence="1 2" key="1">
    <citation type="submission" date="2019-10" db="EMBL/GenBank/DDBJ databases">
        <title>Two novel species isolated from a subtropical stream in China.</title>
        <authorList>
            <person name="Lu H."/>
        </authorList>
    </citation>
    <scope>NUCLEOTIDE SEQUENCE [LARGE SCALE GENOMIC DNA]</scope>
    <source>
        <strain evidence="1 2">FT29W</strain>
    </source>
</reference>
<organism evidence="1 2">
    <name type="scientific">Rugamonas aquatica</name>
    <dbReference type="NCBI Taxonomy" id="2743357"/>
    <lineage>
        <taxon>Bacteria</taxon>
        <taxon>Pseudomonadati</taxon>
        <taxon>Pseudomonadota</taxon>
        <taxon>Betaproteobacteria</taxon>
        <taxon>Burkholderiales</taxon>
        <taxon>Oxalobacteraceae</taxon>
        <taxon>Telluria group</taxon>
        <taxon>Rugamonas</taxon>
    </lineage>
</organism>
<evidence type="ECO:0000313" key="1">
    <source>
        <dbReference type="EMBL" id="MQA37076.1"/>
    </source>
</evidence>
<gene>
    <name evidence="1" type="ORF">GEV02_02840</name>
</gene>
<proteinExistence type="predicted"/>
<dbReference type="Proteomes" id="UP000440498">
    <property type="component" value="Unassembled WGS sequence"/>
</dbReference>